<keyword evidence="3 10" id="KW-0963">Cytoplasm</keyword>
<evidence type="ECO:0000256" key="2">
    <source>
        <dbReference type="ARBA" id="ARBA00011738"/>
    </source>
</evidence>
<dbReference type="InterPro" id="IPR004154">
    <property type="entry name" value="Anticodon-bd"/>
</dbReference>
<keyword evidence="7 10" id="KW-0648">Protein biosynthesis</keyword>
<evidence type="ECO:0000256" key="6">
    <source>
        <dbReference type="ARBA" id="ARBA00022840"/>
    </source>
</evidence>
<dbReference type="InterPro" id="IPR002316">
    <property type="entry name" value="Pro-tRNA-ligase_IIa"/>
</dbReference>
<dbReference type="InterPro" id="IPR044140">
    <property type="entry name" value="ProRS_anticodon_short"/>
</dbReference>
<evidence type="ECO:0000313" key="13">
    <source>
        <dbReference type="Proteomes" id="UP000317371"/>
    </source>
</evidence>
<protein>
    <recommendedName>
        <fullName evidence="10">Proline--tRNA ligase</fullName>
        <ecNumber evidence="10">6.1.1.15</ecNumber>
    </recommendedName>
    <alternativeName>
        <fullName evidence="10">Prolyl-tRNA synthetase</fullName>
        <shortName evidence="10">ProRS</shortName>
    </alternativeName>
</protein>
<evidence type="ECO:0000256" key="1">
    <source>
        <dbReference type="ARBA" id="ARBA00004496"/>
    </source>
</evidence>
<evidence type="ECO:0000256" key="4">
    <source>
        <dbReference type="ARBA" id="ARBA00022598"/>
    </source>
</evidence>
<dbReference type="InterPro" id="IPR004500">
    <property type="entry name" value="Pro-tRNA-synth_IIa_bac-type"/>
</dbReference>
<dbReference type="Gene3D" id="3.30.930.10">
    <property type="entry name" value="Bira Bifunctional Protein, Domain 2"/>
    <property type="match status" value="2"/>
</dbReference>
<dbReference type="InterPro" id="IPR007214">
    <property type="entry name" value="YbaK/aa-tRNA-synth-assoc-dom"/>
</dbReference>
<dbReference type="CDD" id="cd00861">
    <property type="entry name" value="ProRS_anticodon_short"/>
    <property type="match status" value="1"/>
</dbReference>
<evidence type="ECO:0000256" key="7">
    <source>
        <dbReference type="ARBA" id="ARBA00022917"/>
    </source>
</evidence>
<keyword evidence="13" id="KW-1185">Reference proteome</keyword>
<proteinExistence type="inferred from homology"/>
<dbReference type="HAMAP" id="MF_01569">
    <property type="entry name" value="Pro_tRNA_synth_type1"/>
    <property type="match status" value="1"/>
</dbReference>
<comment type="subcellular location">
    <subcellularLocation>
        <location evidence="1 10">Cytoplasm</location>
    </subcellularLocation>
</comment>
<comment type="catalytic activity">
    <reaction evidence="9 10">
        <text>tRNA(Pro) + L-proline + ATP = L-prolyl-tRNA(Pro) + AMP + diphosphate</text>
        <dbReference type="Rhea" id="RHEA:14305"/>
        <dbReference type="Rhea" id="RHEA-COMP:9700"/>
        <dbReference type="Rhea" id="RHEA-COMP:9702"/>
        <dbReference type="ChEBI" id="CHEBI:30616"/>
        <dbReference type="ChEBI" id="CHEBI:33019"/>
        <dbReference type="ChEBI" id="CHEBI:60039"/>
        <dbReference type="ChEBI" id="CHEBI:78442"/>
        <dbReference type="ChEBI" id="CHEBI:78532"/>
        <dbReference type="ChEBI" id="CHEBI:456215"/>
        <dbReference type="EC" id="6.1.1.15"/>
    </reaction>
</comment>
<sequence>MSRLFFRTLREVPADAESASHRLLLRAGLVHQLAAGIFDFLPLGQRVKAKIEAIMREEMDAIGGQEVSLPLVHPAELWQRSGRWYQIGDDMARFTDRNGRAYCLAMTHEEAMAELVQQVVRSYRQLPLLLYQIQTKFRDEPRPRGGLIRVREFTMKDAYSFDRDQAGLDAFYPRIYQAYFNIFRRCGLDVMAVESDTGMMGGSMAHEFMALTPVGEDTLLLCDACGYRANRQIARFRKPEPPQASPLPREEVHTPGVDTIAGLARYLGIPEAETAKAIFLVAEMQEDGSGEPREQFVFAVVRGDMELNETKLANAVGARRLRPATHQEIRAIGAEPGYGSPVGVDRSQALVVVDDLVARSPNLVAGANRPDYHFRHVNFDRDYQAHVVTDIVAAAEGHGCIRCGSPLRAARGIEVGNIFKLGTRYSEAMGATYLDEEGNARPLVMGSYGIGSGRLLASIIEQNHDEYGIIWPITVAPYQVALVSLFTGRTPQVVEAADRFYEALIGAGVEVLYDDRDERAGVKFNDADLLGIPIRLTVGARGLAEGLVELKLRRNGETRPVAVEELVPAVQEAIQAERARIEATLTQEVLDIQPGR</sequence>
<organism evidence="12 13">
    <name type="scientific">Litorilinea aerophila</name>
    <dbReference type="NCBI Taxonomy" id="1204385"/>
    <lineage>
        <taxon>Bacteria</taxon>
        <taxon>Bacillati</taxon>
        <taxon>Chloroflexota</taxon>
        <taxon>Caldilineae</taxon>
        <taxon>Caldilineales</taxon>
        <taxon>Caldilineaceae</taxon>
        <taxon>Litorilinea</taxon>
    </lineage>
</organism>
<dbReference type="OrthoDB" id="9809052at2"/>
<keyword evidence="6 10" id="KW-0067">ATP-binding</keyword>
<dbReference type="InterPro" id="IPR023717">
    <property type="entry name" value="Pro-tRNA-Synthase_IIa_type1"/>
</dbReference>
<dbReference type="PANTHER" id="PTHR42753:SF2">
    <property type="entry name" value="PROLINE--TRNA LIGASE"/>
    <property type="match status" value="1"/>
</dbReference>
<dbReference type="Gene3D" id="3.90.960.10">
    <property type="entry name" value="YbaK/aminoacyl-tRNA synthetase-associated domain"/>
    <property type="match status" value="1"/>
</dbReference>
<dbReference type="InParanoid" id="A0A540VHL3"/>
<evidence type="ECO:0000256" key="9">
    <source>
        <dbReference type="ARBA" id="ARBA00047671"/>
    </source>
</evidence>
<dbReference type="SUPFAM" id="SSF55826">
    <property type="entry name" value="YbaK/ProRS associated domain"/>
    <property type="match status" value="1"/>
</dbReference>
<dbReference type="SUPFAM" id="SSF55681">
    <property type="entry name" value="Class II aaRS and biotin synthetases"/>
    <property type="match status" value="1"/>
</dbReference>
<evidence type="ECO:0000256" key="5">
    <source>
        <dbReference type="ARBA" id="ARBA00022741"/>
    </source>
</evidence>
<dbReference type="GO" id="GO:0006433">
    <property type="term" value="P:prolyl-tRNA aminoacylation"/>
    <property type="evidence" value="ECO:0007669"/>
    <property type="project" value="UniProtKB-UniRule"/>
</dbReference>
<dbReference type="EC" id="6.1.1.15" evidence="10"/>
<dbReference type="CDD" id="cd00779">
    <property type="entry name" value="ProRS_core_prok"/>
    <property type="match status" value="1"/>
</dbReference>
<evidence type="ECO:0000259" key="11">
    <source>
        <dbReference type="PROSITE" id="PS50862"/>
    </source>
</evidence>
<dbReference type="SUPFAM" id="SSF52954">
    <property type="entry name" value="Class II aaRS ABD-related"/>
    <property type="match status" value="1"/>
</dbReference>
<name>A0A540VHL3_9CHLR</name>
<dbReference type="InterPro" id="IPR033730">
    <property type="entry name" value="ProRS_core_prok"/>
</dbReference>
<dbReference type="FunCoup" id="A0A540VHL3">
    <property type="interactions" value="370"/>
</dbReference>
<dbReference type="Gene3D" id="3.40.50.800">
    <property type="entry name" value="Anticodon-binding domain"/>
    <property type="match status" value="1"/>
</dbReference>
<evidence type="ECO:0000256" key="10">
    <source>
        <dbReference type="HAMAP-Rule" id="MF_01569"/>
    </source>
</evidence>
<reference evidence="12 13" key="1">
    <citation type="submission" date="2019-06" db="EMBL/GenBank/DDBJ databases">
        <title>Genome sequence of Litorilinea aerophila BAA-2444.</title>
        <authorList>
            <person name="Maclea K.S."/>
            <person name="Maurais E.G."/>
            <person name="Iannazzi L.C."/>
        </authorList>
    </citation>
    <scope>NUCLEOTIDE SEQUENCE [LARGE SCALE GENOMIC DNA]</scope>
    <source>
        <strain evidence="12 13">ATCC BAA-2444</strain>
    </source>
</reference>
<dbReference type="InterPro" id="IPR050062">
    <property type="entry name" value="Pro-tRNA_synthetase"/>
</dbReference>
<dbReference type="PRINTS" id="PR01046">
    <property type="entry name" value="TRNASYNTHPRO"/>
</dbReference>
<dbReference type="NCBIfam" id="TIGR00409">
    <property type="entry name" value="proS_fam_II"/>
    <property type="match status" value="1"/>
</dbReference>
<evidence type="ECO:0000313" key="12">
    <source>
        <dbReference type="EMBL" id="TQE96249.1"/>
    </source>
</evidence>
<feature type="domain" description="Aminoacyl-transfer RNA synthetases class-II family profile" evidence="11">
    <location>
        <begin position="36"/>
        <end position="472"/>
    </location>
</feature>
<dbReference type="InterPro" id="IPR002314">
    <property type="entry name" value="aa-tRNA-synt_IIb"/>
</dbReference>
<dbReference type="RefSeq" id="WP_141609806.1">
    <property type="nucleotide sequence ID" value="NZ_VIGC02000009.1"/>
</dbReference>
<accession>A0A540VHL3</accession>
<keyword evidence="4 10" id="KW-0436">Ligase</keyword>
<dbReference type="InterPro" id="IPR036621">
    <property type="entry name" value="Anticodon-bd_dom_sf"/>
</dbReference>
<comment type="subunit">
    <text evidence="2 10">Homodimer.</text>
</comment>
<dbReference type="InterPro" id="IPR006195">
    <property type="entry name" value="aa-tRNA-synth_II"/>
</dbReference>
<dbReference type="GO" id="GO:0002161">
    <property type="term" value="F:aminoacyl-tRNA deacylase activity"/>
    <property type="evidence" value="ECO:0007669"/>
    <property type="project" value="InterPro"/>
</dbReference>
<dbReference type="CDD" id="cd04334">
    <property type="entry name" value="ProRS-INS"/>
    <property type="match status" value="1"/>
</dbReference>
<dbReference type="PROSITE" id="PS50862">
    <property type="entry name" value="AA_TRNA_LIGASE_II"/>
    <property type="match status" value="1"/>
</dbReference>
<dbReference type="NCBIfam" id="NF006625">
    <property type="entry name" value="PRK09194.1"/>
    <property type="match status" value="1"/>
</dbReference>
<dbReference type="PANTHER" id="PTHR42753">
    <property type="entry name" value="MITOCHONDRIAL RIBOSOME PROTEIN L39/PROLYL-TRNA LIGASE FAMILY MEMBER"/>
    <property type="match status" value="1"/>
</dbReference>
<evidence type="ECO:0000256" key="8">
    <source>
        <dbReference type="ARBA" id="ARBA00023146"/>
    </source>
</evidence>
<keyword evidence="5 10" id="KW-0547">Nucleotide-binding</keyword>
<comment type="domain">
    <text evidence="10">Consists of three domains: the N-terminal catalytic domain, the editing domain and the C-terminal anticodon-binding domain.</text>
</comment>
<dbReference type="GO" id="GO:0004827">
    <property type="term" value="F:proline-tRNA ligase activity"/>
    <property type="evidence" value="ECO:0007669"/>
    <property type="project" value="UniProtKB-UniRule"/>
</dbReference>
<dbReference type="Pfam" id="PF04073">
    <property type="entry name" value="tRNA_edit"/>
    <property type="match status" value="1"/>
</dbReference>
<dbReference type="GO" id="GO:0005829">
    <property type="term" value="C:cytosol"/>
    <property type="evidence" value="ECO:0007669"/>
    <property type="project" value="TreeGrafter"/>
</dbReference>
<comment type="function">
    <text evidence="10">Catalyzes the attachment of proline to tRNA(Pro) in a two-step reaction: proline is first activated by ATP to form Pro-AMP and then transferred to the acceptor end of tRNA(Pro). As ProRS can inadvertently accommodate and process non-cognate amino acids such as alanine and cysteine, to avoid such errors it has two additional distinct editing activities against alanine. One activity is designated as 'pretransfer' editing and involves the tRNA(Pro)-independent hydrolysis of activated Ala-AMP. The other activity is designated 'posttransfer' editing and involves deacylation of mischarged Ala-tRNA(Pro). The misacylated Cys-tRNA(Pro) is not edited by ProRS.</text>
</comment>
<evidence type="ECO:0000256" key="3">
    <source>
        <dbReference type="ARBA" id="ARBA00022490"/>
    </source>
</evidence>
<dbReference type="AlphaFoldDB" id="A0A540VHL3"/>
<gene>
    <name evidence="10" type="primary">proS</name>
    <name evidence="12" type="ORF">FKZ61_08680</name>
</gene>
<dbReference type="GO" id="GO:0005524">
    <property type="term" value="F:ATP binding"/>
    <property type="evidence" value="ECO:0007669"/>
    <property type="project" value="UniProtKB-UniRule"/>
</dbReference>
<keyword evidence="8 10" id="KW-0030">Aminoacyl-tRNA synthetase</keyword>
<dbReference type="InterPro" id="IPR036754">
    <property type="entry name" value="YbaK/aa-tRNA-synt-asso_dom_sf"/>
</dbReference>
<dbReference type="Pfam" id="PF00587">
    <property type="entry name" value="tRNA-synt_2b"/>
    <property type="match status" value="1"/>
</dbReference>
<dbReference type="Pfam" id="PF03129">
    <property type="entry name" value="HGTP_anticodon"/>
    <property type="match status" value="1"/>
</dbReference>
<comment type="similarity">
    <text evidence="10">Belongs to the class-II aminoacyl-tRNA synthetase family. ProS type 1 subfamily.</text>
</comment>
<dbReference type="EMBL" id="VIGC01000009">
    <property type="protein sequence ID" value="TQE96249.1"/>
    <property type="molecule type" value="Genomic_DNA"/>
</dbReference>
<dbReference type="InterPro" id="IPR045864">
    <property type="entry name" value="aa-tRNA-synth_II/BPL/LPL"/>
</dbReference>
<comment type="caution">
    <text evidence="12">The sequence shown here is derived from an EMBL/GenBank/DDBJ whole genome shotgun (WGS) entry which is preliminary data.</text>
</comment>
<dbReference type="Proteomes" id="UP000317371">
    <property type="component" value="Unassembled WGS sequence"/>
</dbReference>